<evidence type="ECO:0000313" key="3">
    <source>
        <dbReference type="Proteomes" id="UP001274830"/>
    </source>
</evidence>
<reference evidence="2" key="1">
    <citation type="submission" date="2023-07" db="EMBL/GenBank/DDBJ databases">
        <title>Black Yeasts Isolated from many extreme environments.</title>
        <authorList>
            <person name="Coleine C."/>
            <person name="Stajich J.E."/>
            <person name="Selbmann L."/>
        </authorList>
    </citation>
    <scope>NUCLEOTIDE SEQUENCE</scope>
    <source>
        <strain evidence="2">CCFEE 5485</strain>
    </source>
</reference>
<feature type="region of interest" description="Disordered" evidence="1">
    <location>
        <begin position="1"/>
        <end position="26"/>
    </location>
</feature>
<feature type="compositionally biased region" description="Acidic residues" evidence="1">
    <location>
        <begin position="15"/>
        <end position="24"/>
    </location>
</feature>
<dbReference type="Proteomes" id="UP001274830">
    <property type="component" value="Unassembled WGS sequence"/>
</dbReference>
<sequence>MTDGDASENPREGLLDDSDFEDLYDNPTAGQTSSVHYWFGKRLFKQILAEKVFRNATASETSDGLDAMLLQAVAQYPYGDRIRHISSIPSAQSVYMDPGENTADFRAFVTELAAVFLRSSVEVRVHVTSIVQDGVENPRQPLPSRPAAQPLSTSAARLQQPINRVLQNNDDQLLERPRYTTALKEYGDQNRVDVRWMNKQVSVSPLCWQVAAIVDGATFRATAGNTREAKHRASQIACEALGIAL</sequence>
<evidence type="ECO:0000256" key="1">
    <source>
        <dbReference type="SAM" id="MobiDB-lite"/>
    </source>
</evidence>
<dbReference type="EMBL" id="JAUTXT010000071">
    <property type="protein sequence ID" value="KAK3669800.1"/>
    <property type="molecule type" value="Genomic_DNA"/>
</dbReference>
<dbReference type="SUPFAM" id="SSF54768">
    <property type="entry name" value="dsRNA-binding domain-like"/>
    <property type="match status" value="1"/>
</dbReference>
<dbReference type="CDD" id="cd00048">
    <property type="entry name" value="DSRM_SF"/>
    <property type="match status" value="1"/>
</dbReference>
<dbReference type="AlphaFoldDB" id="A0AAE0TN19"/>
<protein>
    <recommendedName>
        <fullName evidence="4">DRBM domain-containing protein</fullName>
    </recommendedName>
</protein>
<comment type="caution">
    <text evidence="2">The sequence shown here is derived from an EMBL/GenBank/DDBJ whole genome shotgun (WGS) entry which is preliminary data.</text>
</comment>
<evidence type="ECO:0000313" key="2">
    <source>
        <dbReference type="EMBL" id="KAK3669800.1"/>
    </source>
</evidence>
<gene>
    <name evidence="2" type="ORF">LTR78_010317</name>
</gene>
<name>A0AAE0TN19_9PEZI</name>
<accession>A0AAE0TN19</accession>
<proteinExistence type="predicted"/>
<keyword evidence="3" id="KW-1185">Reference proteome</keyword>
<evidence type="ECO:0008006" key="4">
    <source>
        <dbReference type="Google" id="ProtNLM"/>
    </source>
</evidence>
<organism evidence="2 3">
    <name type="scientific">Recurvomyces mirabilis</name>
    <dbReference type="NCBI Taxonomy" id="574656"/>
    <lineage>
        <taxon>Eukaryota</taxon>
        <taxon>Fungi</taxon>
        <taxon>Dikarya</taxon>
        <taxon>Ascomycota</taxon>
        <taxon>Pezizomycotina</taxon>
        <taxon>Dothideomycetes</taxon>
        <taxon>Dothideomycetidae</taxon>
        <taxon>Mycosphaerellales</taxon>
        <taxon>Teratosphaeriaceae</taxon>
        <taxon>Recurvomyces</taxon>
    </lineage>
</organism>